<proteinExistence type="predicted"/>
<dbReference type="Proteomes" id="UP001433508">
    <property type="component" value="Unassembled WGS sequence"/>
</dbReference>
<name>A0ACC3TB63_LIPKO</name>
<keyword evidence="2" id="KW-1185">Reference proteome</keyword>
<comment type="caution">
    <text evidence="1">The sequence shown here is derived from an EMBL/GenBank/DDBJ whole genome shotgun (WGS) entry which is preliminary data.</text>
</comment>
<organism evidence="1 2">
    <name type="scientific">Lipomyces kononenkoae</name>
    <name type="common">Yeast</name>
    <dbReference type="NCBI Taxonomy" id="34357"/>
    <lineage>
        <taxon>Eukaryota</taxon>
        <taxon>Fungi</taxon>
        <taxon>Dikarya</taxon>
        <taxon>Ascomycota</taxon>
        <taxon>Saccharomycotina</taxon>
        <taxon>Lipomycetes</taxon>
        <taxon>Lipomycetales</taxon>
        <taxon>Lipomycetaceae</taxon>
        <taxon>Lipomyces</taxon>
    </lineage>
</organism>
<gene>
    <name evidence="1" type="ORF">V1525DRAFT_178402</name>
</gene>
<evidence type="ECO:0000313" key="2">
    <source>
        <dbReference type="Proteomes" id="UP001433508"/>
    </source>
</evidence>
<evidence type="ECO:0000313" key="1">
    <source>
        <dbReference type="EMBL" id="KAK9240659.1"/>
    </source>
</evidence>
<sequence length="341" mass="38707">MMANVRGPQLSFAQSYKLMTVARAKLTRAAHDNDHDLRVLVSHANFLDALMVHLERKDVPVSSPRRTLVRDREEEYKYFYPDSDSDTESDGDSDSESECSSEDDDEEEEEYLIVTSHGRTLSPIPERSRENSEQEDGEDEDEDEDEDVSMEPLHDLRSELYANGSEKKRSVTFLPSLVERTPRDSRRVQFSVHEIRGEPRSIDLSERQAGYFADNDDDDDDQQYVDEDDDMTFYEAANEHKYESTEIEPDDDMPPLMRVNSHGDNRHAVLADDQLELDQEPALPQLTDTTSASDDDDDIDDLIAIRGSSISSVPANHPVSGHSIKEVNMFSGARTPMAWVA</sequence>
<protein>
    <submittedName>
        <fullName evidence="1">Uncharacterized protein</fullName>
    </submittedName>
</protein>
<reference evidence="2" key="1">
    <citation type="journal article" date="2024" name="Front. Bioeng. Biotechnol.">
        <title>Genome-scale model development and genomic sequencing of the oleaginous clade Lipomyces.</title>
        <authorList>
            <person name="Czajka J.J."/>
            <person name="Han Y."/>
            <person name="Kim J."/>
            <person name="Mondo S.J."/>
            <person name="Hofstad B.A."/>
            <person name="Robles A."/>
            <person name="Haridas S."/>
            <person name="Riley R."/>
            <person name="LaButti K."/>
            <person name="Pangilinan J."/>
            <person name="Andreopoulos W."/>
            <person name="Lipzen A."/>
            <person name="Yan J."/>
            <person name="Wang M."/>
            <person name="Ng V."/>
            <person name="Grigoriev I.V."/>
            <person name="Spatafora J.W."/>
            <person name="Magnuson J.K."/>
            <person name="Baker S.E."/>
            <person name="Pomraning K.R."/>
        </authorList>
    </citation>
    <scope>NUCLEOTIDE SEQUENCE [LARGE SCALE GENOMIC DNA]</scope>
    <source>
        <strain evidence="2">CBS 7786</strain>
    </source>
</reference>
<accession>A0ACC3TB63</accession>
<dbReference type="EMBL" id="MU971338">
    <property type="protein sequence ID" value="KAK9240659.1"/>
    <property type="molecule type" value="Genomic_DNA"/>
</dbReference>